<name>A0ABU8XPV1_9PROT</name>
<dbReference type="EC" id="2.1.1.-" evidence="1"/>
<keyword evidence="1" id="KW-0808">Transferase</keyword>
<dbReference type="RefSeq" id="WP_418159090.1">
    <property type="nucleotide sequence ID" value="NZ_JBBLZC010000007.1"/>
</dbReference>
<keyword evidence="2" id="KW-1185">Reference proteome</keyword>
<gene>
    <name evidence="1" type="ORF">U1T56_08760</name>
</gene>
<dbReference type="GO" id="GO:0008168">
    <property type="term" value="F:methyltransferase activity"/>
    <property type="evidence" value="ECO:0007669"/>
    <property type="project" value="UniProtKB-KW"/>
</dbReference>
<dbReference type="GO" id="GO:0032259">
    <property type="term" value="P:methylation"/>
    <property type="evidence" value="ECO:0007669"/>
    <property type="project" value="UniProtKB-KW"/>
</dbReference>
<dbReference type="Proteomes" id="UP001375743">
    <property type="component" value="Unassembled WGS sequence"/>
</dbReference>
<evidence type="ECO:0000313" key="2">
    <source>
        <dbReference type="Proteomes" id="UP001375743"/>
    </source>
</evidence>
<accession>A0ABU8XPV1</accession>
<evidence type="ECO:0000313" key="1">
    <source>
        <dbReference type="EMBL" id="MEK0083242.1"/>
    </source>
</evidence>
<proteinExistence type="predicted"/>
<keyword evidence="1" id="KW-0489">Methyltransferase</keyword>
<organism evidence="1 2">
    <name type="scientific">Benzoatithermus flavus</name>
    <dbReference type="NCBI Taxonomy" id="3108223"/>
    <lineage>
        <taxon>Bacteria</taxon>
        <taxon>Pseudomonadati</taxon>
        <taxon>Pseudomonadota</taxon>
        <taxon>Alphaproteobacteria</taxon>
        <taxon>Geminicoccales</taxon>
        <taxon>Geminicoccaceae</taxon>
        <taxon>Benzoatithermus</taxon>
    </lineage>
</organism>
<dbReference type="Pfam" id="PF13578">
    <property type="entry name" value="Methyltransf_24"/>
    <property type="match status" value="1"/>
</dbReference>
<reference evidence="1 2" key="1">
    <citation type="submission" date="2024-01" db="EMBL/GenBank/DDBJ databases">
        <title>Multi-omics insights into the function and evolution of sodium benzoate biodegradation pathways in Benzoatithermus flavus gen. nov., sp. nov. from hot spring.</title>
        <authorList>
            <person name="Hu C.-J."/>
            <person name="Li W.-J."/>
        </authorList>
    </citation>
    <scope>NUCLEOTIDE SEQUENCE [LARGE SCALE GENOMIC DNA]</scope>
    <source>
        <strain evidence="1 2">SYSU G07066</strain>
    </source>
</reference>
<comment type="caution">
    <text evidence="1">The sequence shown here is derived from an EMBL/GenBank/DDBJ whole genome shotgun (WGS) entry which is preliminary data.</text>
</comment>
<dbReference type="SUPFAM" id="SSF53335">
    <property type="entry name" value="S-adenosyl-L-methionine-dependent methyltransferases"/>
    <property type="match status" value="1"/>
</dbReference>
<dbReference type="EMBL" id="JBBLZC010000007">
    <property type="protein sequence ID" value="MEK0083242.1"/>
    <property type="molecule type" value="Genomic_DNA"/>
</dbReference>
<protein>
    <submittedName>
        <fullName evidence="1">Class I SAM-dependent methyltransferase</fullName>
        <ecNumber evidence="1">2.1.1.-</ecNumber>
    </submittedName>
</protein>
<dbReference type="InterPro" id="IPR029063">
    <property type="entry name" value="SAM-dependent_MTases_sf"/>
</dbReference>
<sequence length="296" mass="32025">MSIRIAIPPRSRGAPGRPWRRLRLGLGTLLGAKPGGFFIPYRHAAVVAPVAYPALEPLLVASLPVMLGVLARIEASAERLLTLAGPPPAPRWDQDWFPRLDAAALYTLVQAVRPRRILEVGSGHSTRFVARAVADAGLDCAITCIDPEPRADLGRLPVRLERRVLAPADAALAETLEAGDMLLVDSSHIAMPGSDVDLLLNGFLPRLRPGVLVHLHDIMLPDPYPEAWVWRGYNEQVAVACLLHGGGWAIRFASHYLVTRHAARLAQGVIARLPLPEGAIEGSLWLERLPGGPTEP</sequence>
<dbReference type="Gene3D" id="3.40.50.150">
    <property type="entry name" value="Vaccinia Virus protein VP39"/>
    <property type="match status" value="1"/>
</dbReference>